<dbReference type="Proteomes" id="UP000662840">
    <property type="component" value="Chromosome"/>
</dbReference>
<evidence type="ECO:0000313" key="2">
    <source>
        <dbReference type="Proteomes" id="UP000662840"/>
    </source>
</evidence>
<organism evidence="1 2">
    <name type="scientific">Erwinia amylovora</name>
    <name type="common">Fire blight bacteria</name>
    <dbReference type="NCBI Taxonomy" id="552"/>
    <lineage>
        <taxon>Bacteria</taxon>
        <taxon>Pseudomonadati</taxon>
        <taxon>Pseudomonadota</taxon>
        <taxon>Gammaproteobacteria</taxon>
        <taxon>Enterobacterales</taxon>
        <taxon>Erwiniaceae</taxon>
        <taxon>Erwinia</taxon>
    </lineage>
</organism>
<reference evidence="1 2" key="1">
    <citation type="submission" date="2020-12" db="EMBL/GenBank/DDBJ databases">
        <title>Genome sequence of Erwinia amylovora ATCC15580, a type strain.</title>
        <authorList>
            <person name="Kang I.-J."/>
            <person name="Roh E."/>
        </authorList>
    </citation>
    <scope>NUCLEOTIDE SEQUENCE [LARGE SCALE GENOMIC DNA]</scope>
    <source>
        <strain evidence="1 2">ATCC 15580</strain>
    </source>
</reference>
<dbReference type="GeneID" id="97605624"/>
<dbReference type="EMBL" id="CP066796">
    <property type="protein sequence ID" value="QSI92934.1"/>
    <property type="molecule type" value="Genomic_DNA"/>
</dbReference>
<gene>
    <name evidence="1" type="ORF">JGC47_06525</name>
</gene>
<accession>A0ABX7MLZ9</accession>
<sequence>MFTLVTDWGQLIGIHPLATFLQLELFGSGLQAGEKRVSPLLYCKELMGTVKQT</sequence>
<dbReference type="RefSeq" id="WP_013035967.1">
    <property type="nucleotide sequence ID" value="NZ_CP024970.1"/>
</dbReference>
<keyword evidence="2" id="KW-1185">Reference proteome</keyword>
<protein>
    <submittedName>
        <fullName evidence="1">Uncharacterized protein</fullName>
    </submittedName>
</protein>
<evidence type="ECO:0000313" key="1">
    <source>
        <dbReference type="EMBL" id="QSI92934.1"/>
    </source>
</evidence>
<proteinExistence type="predicted"/>
<name>A0ABX7MLZ9_ERWAM</name>